<dbReference type="AlphaFoldDB" id="A0A6L6WVA1"/>
<keyword evidence="3" id="KW-1185">Reference proteome</keyword>
<gene>
    <name evidence="2" type="ORF">GPA10_14880</name>
</gene>
<organism evidence="2 3">
    <name type="scientific">Streptomyces typhae</name>
    <dbReference type="NCBI Taxonomy" id="2681492"/>
    <lineage>
        <taxon>Bacteria</taxon>
        <taxon>Bacillati</taxon>
        <taxon>Actinomycetota</taxon>
        <taxon>Actinomycetes</taxon>
        <taxon>Kitasatosporales</taxon>
        <taxon>Streptomycetaceae</taxon>
        <taxon>Streptomyces</taxon>
    </lineage>
</organism>
<comment type="caution">
    <text evidence="2">The sequence shown here is derived from an EMBL/GenBank/DDBJ whole genome shotgun (WGS) entry which is preliminary data.</text>
</comment>
<protein>
    <recommendedName>
        <fullName evidence="4">Flp pilus assembly protein RcpC/CpaB domain-containing protein</fullName>
    </recommendedName>
</protein>
<dbReference type="Proteomes" id="UP000483802">
    <property type="component" value="Unassembled WGS sequence"/>
</dbReference>
<evidence type="ECO:0000313" key="3">
    <source>
        <dbReference type="Proteomes" id="UP000483802"/>
    </source>
</evidence>
<reference evidence="2 3" key="1">
    <citation type="submission" date="2019-11" db="EMBL/GenBank/DDBJ databases">
        <title>Streptomyces typhae sp. nov., a novel endophytic actinomycete isolated from the root of cattail pollen (Typha angustifolia L.).</title>
        <authorList>
            <person name="Peng C."/>
        </authorList>
    </citation>
    <scope>NUCLEOTIDE SEQUENCE [LARGE SCALE GENOMIC DNA]</scope>
    <source>
        <strain evidence="3">p1417</strain>
    </source>
</reference>
<feature type="region of interest" description="Disordered" evidence="1">
    <location>
        <begin position="64"/>
        <end position="110"/>
    </location>
</feature>
<sequence>MRLDGAPGRGGGSDAPPPCRMPHFSPLHVRGGRGRLRRLVRHRRRALAAGLAMTAAALAASGPSGVGGAGGPGAAESAESARAESARAGAARPGPSTGVDGDGEARHRARRAARLVTAPVRIADAATVRLLRPGARVDVVAAEGPGAGPAASAVGGDAPRVVAEGARVAHVPRTSDAETGGGALVVLSVPRATAARLAGASATARLAVTLR</sequence>
<feature type="region of interest" description="Disordered" evidence="1">
    <location>
        <begin position="1"/>
        <end position="30"/>
    </location>
</feature>
<evidence type="ECO:0008006" key="4">
    <source>
        <dbReference type="Google" id="ProtNLM"/>
    </source>
</evidence>
<name>A0A6L6WVA1_9ACTN</name>
<evidence type="ECO:0000256" key="1">
    <source>
        <dbReference type="SAM" id="MobiDB-lite"/>
    </source>
</evidence>
<accession>A0A6L6WVA1</accession>
<dbReference type="EMBL" id="WPNZ01000007">
    <property type="protein sequence ID" value="MVO86003.1"/>
    <property type="molecule type" value="Genomic_DNA"/>
</dbReference>
<feature type="compositionally biased region" description="Gly residues" evidence="1">
    <location>
        <begin position="64"/>
        <end position="73"/>
    </location>
</feature>
<evidence type="ECO:0000313" key="2">
    <source>
        <dbReference type="EMBL" id="MVO86003.1"/>
    </source>
</evidence>
<proteinExistence type="predicted"/>